<protein>
    <submittedName>
        <fullName evidence="1">Uncharacterized protein</fullName>
    </submittedName>
</protein>
<reference evidence="1" key="1">
    <citation type="submission" date="2017-07" db="EMBL/GenBank/DDBJ databases">
        <title>Taro Niue Genome Assembly and Annotation.</title>
        <authorList>
            <person name="Atibalentja N."/>
            <person name="Keating K."/>
            <person name="Fields C.J."/>
        </authorList>
    </citation>
    <scope>NUCLEOTIDE SEQUENCE</scope>
    <source>
        <strain evidence="1">Niue_2</strain>
        <tissue evidence="1">Leaf</tissue>
    </source>
</reference>
<dbReference type="AlphaFoldDB" id="A0A843WKJ9"/>
<organism evidence="1 2">
    <name type="scientific">Colocasia esculenta</name>
    <name type="common">Wild taro</name>
    <name type="synonym">Arum esculentum</name>
    <dbReference type="NCBI Taxonomy" id="4460"/>
    <lineage>
        <taxon>Eukaryota</taxon>
        <taxon>Viridiplantae</taxon>
        <taxon>Streptophyta</taxon>
        <taxon>Embryophyta</taxon>
        <taxon>Tracheophyta</taxon>
        <taxon>Spermatophyta</taxon>
        <taxon>Magnoliopsida</taxon>
        <taxon>Liliopsida</taxon>
        <taxon>Araceae</taxon>
        <taxon>Aroideae</taxon>
        <taxon>Colocasieae</taxon>
        <taxon>Colocasia</taxon>
    </lineage>
</organism>
<evidence type="ECO:0000313" key="1">
    <source>
        <dbReference type="EMBL" id="MQM07178.1"/>
    </source>
</evidence>
<gene>
    <name evidence="1" type="ORF">Taro_040015</name>
</gene>
<accession>A0A843WKJ9</accession>
<sequence length="96" mass="10623">MGGCKLLLSPCSPPRVVLVVVFVDDHEMWIPSVGLPVDGVTAECIATSEKASPRLSWPVFLSRQECYRGALSRRDLGLVVVALTVTMISRRLRREQ</sequence>
<keyword evidence="2" id="KW-1185">Reference proteome</keyword>
<dbReference type="Proteomes" id="UP000652761">
    <property type="component" value="Unassembled WGS sequence"/>
</dbReference>
<comment type="caution">
    <text evidence="1">The sequence shown here is derived from an EMBL/GenBank/DDBJ whole genome shotgun (WGS) entry which is preliminary data.</text>
</comment>
<name>A0A843WKJ9_COLES</name>
<dbReference type="EMBL" id="NMUH01003814">
    <property type="protein sequence ID" value="MQM07178.1"/>
    <property type="molecule type" value="Genomic_DNA"/>
</dbReference>
<proteinExistence type="predicted"/>
<evidence type="ECO:0000313" key="2">
    <source>
        <dbReference type="Proteomes" id="UP000652761"/>
    </source>
</evidence>